<dbReference type="Pfam" id="PF00191">
    <property type="entry name" value="Annexin"/>
    <property type="match status" value="1"/>
</dbReference>
<evidence type="ECO:0008006" key="6">
    <source>
        <dbReference type="Google" id="ProtNLM"/>
    </source>
</evidence>
<proteinExistence type="inferred from homology"/>
<evidence type="ECO:0000313" key="4">
    <source>
        <dbReference type="EMBL" id="VDK41164.1"/>
    </source>
</evidence>
<name>A0A3P6R913_DIBLA</name>
<keyword evidence="2" id="KW-0677">Repeat</keyword>
<dbReference type="GO" id="GO:0005544">
    <property type="term" value="F:calcium-dependent phospholipid binding"/>
    <property type="evidence" value="ECO:0007669"/>
    <property type="project" value="InterPro"/>
</dbReference>
<dbReference type="PANTHER" id="PTHR10502:SF102">
    <property type="entry name" value="ANNEXIN B11"/>
    <property type="match status" value="1"/>
</dbReference>
<evidence type="ECO:0000313" key="5">
    <source>
        <dbReference type="Proteomes" id="UP000281553"/>
    </source>
</evidence>
<accession>A0A3P6R913</accession>
<dbReference type="GO" id="GO:0001786">
    <property type="term" value="F:phosphatidylserine binding"/>
    <property type="evidence" value="ECO:0007669"/>
    <property type="project" value="TreeGrafter"/>
</dbReference>
<dbReference type="GO" id="GO:0012506">
    <property type="term" value="C:vesicle membrane"/>
    <property type="evidence" value="ECO:0007669"/>
    <property type="project" value="TreeGrafter"/>
</dbReference>
<dbReference type="GO" id="GO:0005886">
    <property type="term" value="C:plasma membrane"/>
    <property type="evidence" value="ECO:0007669"/>
    <property type="project" value="TreeGrafter"/>
</dbReference>
<dbReference type="PROSITE" id="PS51897">
    <property type="entry name" value="ANNEXIN_2"/>
    <property type="match status" value="1"/>
</dbReference>
<dbReference type="PANTHER" id="PTHR10502">
    <property type="entry name" value="ANNEXIN"/>
    <property type="match status" value="1"/>
</dbReference>
<organism evidence="4 5">
    <name type="scientific">Dibothriocephalus latus</name>
    <name type="common">Fish tapeworm</name>
    <name type="synonym">Diphyllobothrium latum</name>
    <dbReference type="NCBI Taxonomy" id="60516"/>
    <lineage>
        <taxon>Eukaryota</taxon>
        <taxon>Metazoa</taxon>
        <taxon>Spiralia</taxon>
        <taxon>Lophotrochozoa</taxon>
        <taxon>Platyhelminthes</taxon>
        <taxon>Cestoda</taxon>
        <taxon>Eucestoda</taxon>
        <taxon>Diphyllobothriidea</taxon>
        <taxon>Diphyllobothriidae</taxon>
        <taxon>Dibothriocephalus</taxon>
    </lineage>
</organism>
<dbReference type="OrthoDB" id="37886at2759"/>
<comment type="similarity">
    <text evidence="1">Belongs to the annexin family.</text>
</comment>
<evidence type="ECO:0000256" key="3">
    <source>
        <dbReference type="ARBA" id="ARBA00023216"/>
    </source>
</evidence>
<dbReference type="GO" id="GO:0005737">
    <property type="term" value="C:cytoplasm"/>
    <property type="evidence" value="ECO:0007669"/>
    <property type="project" value="TreeGrafter"/>
</dbReference>
<protein>
    <recommendedName>
        <fullName evidence="6">Annexin</fullName>
    </recommendedName>
</protein>
<dbReference type="AlphaFoldDB" id="A0A3P6R913"/>
<keyword evidence="5" id="KW-1185">Reference proteome</keyword>
<dbReference type="FunFam" id="1.10.220.10:FF:000001">
    <property type="entry name" value="Annexin"/>
    <property type="match status" value="1"/>
</dbReference>
<dbReference type="PRINTS" id="PR00196">
    <property type="entry name" value="ANNEXIN"/>
</dbReference>
<evidence type="ECO:0000256" key="2">
    <source>
        <dbReference type="ARBA" id="ARBA00022737"/>
    </source>
</evidence>
<reference evidence="4 5" key="1">
    <citation type="submission" date="2018-11" db="EMBL/GenBank/DDBJ databases">
        <authorList>
            <consortium name="Pathogen Informatics"/>
        </authorList>
    </citation>
    <scope>NUCLEOTIDE SEQUENCE [LARGE SCALE GENOMIC DNA]</scope>
</reference>
<dbReference type="GO" id="GO:0005509">
    <property type="term" value="F:calcium ion binding"/>
    <property type="evidence" value="ECO:0007669"/>
    <property type="project" value="InterPro"/>
</dbReference>
<dbReference type="InterPro" id="IPR037104">
    <property type="entry name" value="Annexin_sf"/>
</dbReference>
<keyword evidence="3" id="KW-0041">Annexin</keyword>
<gene>
    <name evidence="4" type="ORF">DILT_LOCUS1212</name>
</gene>
<dbReference type="EMBL" id="UYRU01007483">
    <property type="protein sequence ID" value="VDK41164.1"/>
    <property type="molecule type" value="Genomic_DNA"/>
</dbReference>
<dbReference type="GO" id="GO:0005634">
    <property type="term" value="C:nucleus"/>
    <property type="evidence" value="ECO:0007669"/>
    <property type="project" value="TreeGrafter"/>
</dbReference>
<dbReference type="InterPro" id="IPR001464">
    <property type="entry name" value="Annexin"/>
</dbReference>
<dbReference type="Gene3D" id="1.10.220.10">
    <property type="entry name" value="Annexin"/>
    <property type="match status" value="1"/>
</dbReference>
<dbReference type="SUPFAM" id="SSF47874">
    <property type="entry name" value="Annexin"/>
    <property type="match status" value="1"/>
</dbReference>
<dbReference type="Proteomes" id="UP000281553">
    <property type="component" value="Unassembled WGS sequence"/>
</dbReference>
<sequence>MRCIQNKPAYFAKTLHRSMKGLGTDDKSLSRVIVTRCEIDMVQIKTAFEAEYERSLAEWIKVSS</sequence>
<evidence type="ECO:0000256" key="1">
    <source>
        <dbReference type="ARBA" id="ARBA00007831"/>
    </source>
</evidence>
<dbReference type="InterPro" id="IPR018502">
    <property type="entry name" value="Annexin_repeat"/>
</dbReference>